<evidence type="ECO:0000313" key="2">
    <source>
        <dbReference type="EMBL" id="SZX64348.1"/>
    </source>
</evidence>
<organism evidence="3 4">
    <name type="scientific">Tetradesmus obliquus</name>
    <name type="common">Green alga</name>
    <name type="synonym">Acutodesmus obliquus</name>
    <dbReference type="NCBI Taxonomy" id="3088"/>
    <lineage>
        <taxon>Eukaryota</taxon>
        <taxon>Viridiplantae</taxon>
        <taxon>Chlorophyta</taxon>
        <taxon>core chlorophytes</taxon>
        <taxon>Chlorophyceae</taxon>
        <taxon>CS clade</taxon>
        <taxon>Sphaeropleales</taxon>
        <taxon>Scenedesmaceae</taxon>
        <taxon>Tetradesmus</taxon>
    </lineage>
</organism>
<evidence type="ECO:0000313" key="3">
    <source>
        <dbReference type="EMBL" id="SZX75941.1"/>
    </source>
</evidence>
<proteinExistence type="predicted"/>
<dbReference type="Proteomes" id="UP000256970">
    <property type="component" value="Unassembled WGS sequence"/>
</dbReference>
<sequence length="675" mass="72919">MASLQGADIVMVSYTNSGLMRWALNWAAICSSIKVKHLVIAFDRDAAAALQLNGILVHDASAAAAALPSSTRFRETPELFRLMGHIKVSTALQLQQQYQWHTMVLSDTDTAWLQHPALLLRFWPAADLLVSTDCLSAAAVAAQNVSVPRCQMMPGGWTSAWNTGIVVARNTPAAAAALQEWANRLGPAALSKTAEGWQIDDQLGFSNMIDEGSLPWTSADLPANHSSNSNSSDNATSARWSGMLWGWNKRVKVVPLPPLVVANGHVAFEQRLPELLGVPPVAVHDTFQVYGAEAGKLSRMQENNLWLLHPQEHFAANFLTYENLVKEYVARVARVWQQHTGKPMALLHQHLLAAAFQLQVLAEALAAARALGRVLVPPRFICYCWQDSSAYTDMLSTCEMQGTDRRLPMYCSTSFFLDVSQPQLLQHLRYPNFLAHPQMQDALRSSSVAVQPVDGSSSLAVMQRVAAAAAGMPVLPLRSSQADIVSSLAAHTGKRIVSLRGLAPGWLTGLSDQSDVTFVTDLMYSLTATSGWCCLMTESTGAAVGQDMQHAFVGYQGPHLTTTAHLQQQLTSSSLYGSSSSSSSSSDGSNDAAVADLLWKPADALFMRPDWCDESAGYLKPYNLQLARRPQHPCSYLAGIDYSWQLQQGLAGALAEVHQLRAGTAAAAGGAVAAS</sequence>
<dbReference type="GO" id="GO:0052636">
    <property type="term" value="F:arabinosyltransferase activity"/>
    <property type="evidence" value="ECO:0007669"/>
    <property type="project" value="TreeGrafter"/>
</dbReference>
<dbReference type="EMBL" id="FNXT01001245">
    <property type="protein sequence ID" value="SZX75941.1"/>
    <property type="molecule type" value="Genomic_DNA"/>
</dbReference>
<dbReference type="GO" id="GO:0005794">
    <property type="term" value="C:Golgi apparatus"/>
    <property type="evidence" value="ECO:0007669"/>
    <property type="project" value="TreeGrafter"/>
</dbReference>
<dbReference type="PANTHER" id="PTHR46936:SF1">
    <property type="entry name" value="ARABINOSYLTRANSFERASE XEG113"/>
    <property type="match status" value="1"/>
</dbReference>
<feature type="domain" description="Nucleotide-diphospho-sugar transferase" evidence="1">
    <location>
        <begin position="37"/>
        <end position="300"/>
    </location>
</feature>
<dbReference type="AlphaFoldDB" id="A0A383WEV1"/>
<dbReference type="Pfam" id="PF03407">
    <property type="entry name" value="Nucleotid_trans"/>
    <property type="match status" value="1"/>
</dbReference>
<name>A0A383WEV1_TETOB</name>
<dbReference type="InterPro" id="IPR053250">
    <property type="entry name" value="Glycosyltransferase_77"/>
</dbReference>
<dbReference type="EMBL" id="FNXT01000409">
    <property type="protein sequence ID" value="SZX64348.1"/>
    <property type="molecule type" value="Genomic_DNA"/>
</dbReference>
<protein>
    <recommendedName>
        <fullName evidence="1">Nucleotide-diphospho-sugar transferase domain-containing protein</fullName>
    </recommendedName>
</protein>
<reference evidence="3 4" key="1">
    <citation type="submission" date="2016-10" db="EMBL/GenBank/DDBJ databases">
        <authorList>
            <person name="Cai Z."/>
        </authorList>
    </citation>
    <scope>NUCLEOTIDE SEQUENCE [LARGE SCALE GENOMIC DNA]</scope>
</reference>
<keyword evidence="4" id="KW-1185">Reference proteome</keyword>
<evidence type="ECO:0000313" key="4">
    <source>
        <dbReference type="Proteomes" id="UP000256970"/>
    </source>
</evidence>
<dbReference type="GO" id="GO:0052325">
    <property type="term" value="P:cell wall pectin biosynthetic process"/>
    <property type="evidence" value="ECO:0007669"/>
    <property type="project" value="TreeGrafter"/>
</dbReference>
<gene>
    <name evidence="3" type="ORF">BQ4739_LOCUS16310</name>
    <name evidence="2" type="ORF">BQ4739_LOCUS4860</name>
</gene>
<dbReference type="PANTHER" id="PTHR46936">
    <property type="entry name" value="ARABINOSYLTRANSFERASE XEG113"/>
    <property type="match status" value="1"/>
</dbReference>
<dbReference type="InterPro" id="IPR005069">
    <property type="entry name" value="Nucl-diP-sugar_transferase"/>
</dbReference>
<evidence type="ECO:0000259" key="1">
    <source>
        <dbReference type="Pfam" id="PF03407"/>
    </source>
</evidence>
<accession>A0A383WEV1</accession>